<name>A0A162ERX4_9BACI</name>
<reference evidence="1" key="1">
    <citation type="submission" date="2016-02" db="EMBL/GenBank/DDBJ databases">
        <title>Genome sequence of Bacillus trypoxylicola KCTC 13244(T).</title>
        <authorList>
            <person name="Jeong H."/>
            <person name="Park S.-H."/>
            <person name="Choi S.-K."/>
        </authorList>
    </citation>
    <scope>NUCLEOTIDE SEQUENCE [LARGE SCALE GENOMIC DNA]</scope>
    <source>
        <strain evidence="1">KCTC 13244</strain>
    </source>
</reference>
<dbReference type="Pfam" id="PF10830">
    <property type="entry name" value="DUF2553"/>
    <property type="match status" value="1"/>
</dbReference>
<keyword evidence="2" id="KW-1185">Reference proteome</keyword>
<dbReference type="AlphaFoldDB" id="A0A162ERX4"/>
<dbReference type="Proteomes" id="UP000075806">
    <property type="component" value="Unassembled WGS sequence"/>
</dbReference>
<evidence type="ECO:0000313" key="2">
    <source>
        <dbReference type="Proteomes" id="UP000075806"/>
    </source>
</evidence>
<dbReference type="OrthoDB" id="2876840at2"/>
<protein>
    <recommendedName>
        <fullName evidence="3">DUF2553 domain-containing protein</fullName>
    </recommendedName>
</protein>
<proteinExistence type="predicted"/>
<dbReference type="STRING" id="519424.AZF04_16555"/>
<accession>A0A162ERX4</accession>
<organism evidence="1 2">
    <name type="scientific">Alkalihalobacillus trypoxylicola</name>
    <dbReference type="NCBI Taxonomy" id="519424"/>
    <lineage>
        <taxon>Bacteria</taxon>
        <taxon>Bacillati</taxon>
        <taxon>Bacillota</taxon>
        <taxon>Bacilli</taxon>
        <taxon>Bacillales</taxon>
        <taxon>Bacillaceae</taxon>
        <taxon>Alkalihalobacillus</taxon>
    </lineage>
</organism>
<evidence type="ECO:0000313" key="1">
    <source>
        <dbReference type="EMBL" id="KYG33569.1"/>
    </source>
</evidence>
<dbReference type="RefSeq" id="WP_045482972.1">
    <property type="nucleotide sequence ID" value="NZ_LTAO01000006.1"/>
</dbReference>
<dbReference type="EMBL" id="LTAO01000006">
    <property type="protein sequence ID" value="KYG33569.1"/>
    <property type="molecule type" value="Genomic_DNA"/>
</dbReference>
<gene>
    <name evidence="1" type="ORF">AZF04_16555</name>
</gene>
<evidence type="ECO:0008006" key="3">
    <source>
        <dbReference type="Google" id="ProtNLM"/>
    </source>
</evidence>
<dbReference type="InterPro" id="IPR020140">
    <property type="entry name" value="Uncharacterised_YusG"/>
</dbReference>
<comment type="caution">
    <text evidence="1">The sequence shown here is derived from an EMBL/GenBank/DDBJ whole genome shotgun (WGS) entry which is preliminary data.</text>
</comment>
<sequence>MKLEKINITSKVKGKYEEGQLNLYLGERKIGEVIENEQGLTHNMEKGFVFEADHIYHYENPNPEQIDSYIEDSWR</sequence>